<dbReference type="RefSeq" id="WP_077585074.1">
    <property type="nucleotide sequence ID" value="NZ_CBCRXL010000073.1"/>
</dbReference>
<evidence type="ECO:0000313" key="7">
    <source>
        <dbReference type="Proteomes" id="UP001259239"/>
    </source>
</evidence>
<evidence type="ECO:0000256" key="2">
    <source>
        <dbReference type="ARBA" id="ARBA00024446"/>
    </source>
</evidence>
<organism evidence="6 7">
    <name type="scientific">Paenibacillus larvae</name>
    <dbReference type="NCBI Taxonomy" id="1464"/>
    <lineage>
        <taxon>Bacteria</taxon>
        <taxon>Bacillati</taxon>
        <taxon>Bacillota</taxon>
        <taxon>Bacilli</taxon>
        <taxon>Bacillales</taxon>
        <taxon>Paenibacillaceae</taxon>
        <taxon>Paenibacillus</taxon>
    </lineage>
</organism>
<dbReference type="EMBL" id="JARQGV010000004">
    <property type="protein sequence ID" value="MDT2252275.1"/>
    <property type="molecule type" value="Genomic_DNA"/>
</dbReference>
<feature type="domain" description="BMC" evidence="5">
    <location>
        <begin position="5"/>
        <end position="89"/>
    </location>
</feature>
<evidence type="ECO:0000256" key="1">
    <source>
        <dbReference type="ARBA" id="ARBA00024322"/>
    </source>
</evidence>
<dbReference type="PROSITE" id="PS51930">
    <property type="entry name" value="BMC_2"/>
    <property type="match status" value="1"/>
</dbReference>
<dbReference type="Proteomes" id="UP001259239">
    <property type="component" value="Unassembled WGS sequence"/>
</dbReference>
<proteinExistence type="inferred from homology"/>
<dbReference type="InterPro" id="IPR044872">
    <property type="entry name" value="CcmK/CsoS1_BMC"/>
</dbReference>
<name>A0AAP5JUR1_9BACL</name>
<comment type="caution">
    <text evidence="6">The sequence shown here is derived from an EMBL/GenBank/DDBJ whole genome shotgun (WGS) entry which is preliminary data.</text>
</comment>
<dbReference type="InterPro" id="IPR050575">
    <property type="entry name" value="BMC_shell"/>
</dbReference>
<protein>
    <submittedName>
        <fullName evidence="6">BMC domain-containing protein</fullName>
    </submittedName>
</protein>
<evidence type="ECO:0000259" key="5">
    <source>
        <dbReference type="PROSITE" id="PS51930"/>
    </source>
</evidence>
<dbReference type="CDD" id="cd07045">
    <property type="entry name" value="BMC_CcmK_like"/>
    <property type="match status" value="1"/>
</dbReference>
<keyword evidence="2" id="KW-1283">Bacterial microcompartment</keyword>
<feature type="compositionally biased region" description="Polar residues" evidence="4">
    <location>
        <begin position="216"/>
        <end position="225"/>
    </location>
</feature>
<evidence type="ECO:0000256" key="3">
    <source>
        <dbReference type="PROSITE-ProRule" id="PRU01278"/>
    </source>
</evidence>
<dbReference type="PANTHER" id="PTHR33941:SF11">
    <property type="entry name" value="BACTERIAL MICROCOMPARTMENT SHELL PROTEIN PDUJ"/>
    <property type="match status" value="1"/>
</dbReference>
<dbReference type="InterPro" id="IPR037233">
    <property type="entry name" value="CcmK-like_sf"/>
</dbReference>
<feature type="compositionally biased region" description="Low complexity" evidence="4">
    <location>
        <begin position="150"/>
        <end position="173"/>
    </location>
</feature>
<dbReference type="InterPro" id="IPR000249">
    <property type="entry name" value="BMC_dom"/>
</dbReference>
<dbReference type="Gene3D" id="3.30.70.1710">
    <property type="match status" value="1"/>
</dbReference>
<sequence>MRTNALGLVEVRGYLGAIAAADAALKAASVTCIGLEMIKSGLVTVKITGDVGAVQAAVEAGADTAEQLKVLLTRHVIARLHEETKAIVMKKEGENEQAEEQPAAGAANSGNADKADEAKEANEAGTADANESQTKAGEADVPADAEKKATNTLTAAANETAAAAQPEPATANPGSSPAGLPGSKDDTSGTPAQGAKKQTTEVKVVDLPAAPVKEQAGSTGTSPGTKSKKPASKETKRIRKMKKAGS</sequence>
<comment type="similarity">
    <text evidence="3">Belongs to the bacterial microcompartments protein family.</text>
</comment>
<gene>
    <name evidence="6" type="ORF">P7H09_13630</name>
</gene>
<feature type="compositionally biased region" description="Basic and acidic residues" evidence="4">
    <location>
        <begin position="113"/>
        <end position="122"/>
    </location>
</feature>
<accession>A0AAP5JUR1</accession>
<dbReference type="SMART" id="SM00877">
    <property type="entry name" value="BMC"/>
    <property type="match status" value="1"/>
</dbReference>
<dbReference type="AlphaFoldDB" id="A0AAP5JUR1"/>
<reference evidence="6" key="2">
    <citation type="submission" date="2023-03" db="EMBL/GenBank/DDBJ databases">
        <authorList>
            <person name="Obshta O."/>
            <person name="Zabrodski M.W."/>
            <person name="Soomro T."/>
            <person name="Wilson G."/>
            <person name="Masood F."/>
            <person name="Thebeau J."/>
            <person name="Bezerra Da Silva M.C."/>
            <person name="Raza F."/>
            <person name="Biganski S."/>
            <person name="Jose M."/>
            <person name="Camilli M."/>
            <person name="Kozii I.V."/>
            <person name="Kozii R.V."/>
            <person name="Simko E."/>
            <person name="Wood S.C."/>
        </authorList>
    </citation>
    <scope>NUCLEOTIDE SEQUENCE</scope>
    <source>
        <strain evidence="6">PL001</strain>
    </source>
</reference>
<feature type="region of interest" description="Disordered" evidence="4">
    <location>
        <begin position="92"/>
        <end position="246"/>
    </location>
</feature>
<dbReference type="PANTHER" id="PTHR33941">
    <property type="entry name" value="PROPANEDIOL UTILIZATION PROTEIN PDUA"/>
    <property type="match status" value="1"/>
</dbReference>
<dbReference type="GO" id="GO:0031469">
    <property type="term" value="C:bacterial microcompartment"/>
    <property type="evidence" value="ECO:0007669"/>
    <property type="project" value="UniProtKB-SubCell"/>
</dbReference>
<feature type="compositionally biased region" description="Low complexity" evidence="4">
    <location>
        <begin position="100"/>
        <end position="112"/>
    </location>
</feature>
<comment type="subcellular location">
    <subcellularLocation>
        <location evidence="1">Bacterial microcompartment</location>
    </subcellularLocation>
</comment>
<feature type="compositionally biased region" description="Basic residues" evidence="4">
    <location>
        <begin position="226"/>
        <end position="246"/>
    </location>
</feature>
<dbReference type="Pfam" id="PF00936">
    <property type="entry name" value="BMC"/>
    <property type="match status" value="1"/>
</dbReference>
<evidence type="ECO:0000313" key="6">
    <source>
        <dbReference type="EMBL" id="MDT2252275.1"/>
    </source>
</evidence>
<evidence type="ECO:0000256" key="4">
    <source>
        <dbReference type="SAM" id="MobiDB-lite"/>
    </source>
</evidence>
<reference evidence="6" key="1">
    <citation type="journal article" date="2023" name="J. Vet. Diagn. Invest.">
        <title>Oxytetracycline-resistant Paenibacillus larvae identified in commercial beekeeping operations in Saskatchewan using pooled honey sampling.</title>
        <authorList>
            <person name="Obshta O."/>
            <person name="Zabrodski M.W."/>
            <person name="Soomro T."/>
            <person name="Wilson G."/>
            <person name="Masood F."/>
            <person name="Thebeau J."/>
            <person name="Silva M.C.B."/>
            <person name="Biganski S."/>
            <person name="Kozii I.V."/>
            <person name="Koziy R.V."/>
            <person name="Raza M.F."/>
            <person name="Jose M.S."/>
            <person name="Simko E."/>
            <person name="Wood S.C."/>
        </authorList>
    </citation>
    <scope>NUCLEOTIDE SEQUENCE</scope>
    <source>
        <strain evidence="6">PL001</strain>
    </source>
</reference>
<dbReference type="SUPFAM" id="SSF143414">
    <property type="entry name" value="CcmK-like"/>
    <property type="match status" value="1"/>
</dbReference>